<dbReference type="Pfam" id="PF25954">
    <property type="entry name" value="Beta-barrel_RND_2"/>
    <property type="match status" value="1"/>
</dbReference>
<comment type="similarity">
    <text evidence="2">Belongs to the membrane fusion protein (MFP) (TC 8.A.1) family.</text>
</comment>
<dbReference type="Pfam" id="PF25967">
    <property type="entry name" value="RND-MFP_C"/>
    <property type="match status" value="1"/>
</dbReference>
<dbReference type="GO" id="GO:0030313">
    <property type="term" value="C:cell envelope"/>
    <property type="evidence" value="ECO:0007669"/>
    <property type="project" value="UniProtKB-SubCell"/>
</dbReference>
<dbReference type="GO" id="GO:0022857">
    <property type="term" value="F:transmembrane transporter activity"/>
    <property type="evidence" value="ECO:0007669"/>
    <property type="project" value="InterPro"/>
</dbReference>
<protein>
    <submittedName>
        <fullName evidence="8">Efflux transporter periplasmic adaptor subunit</fullName>
    </submittedName>
</protein>
<dbReference type="InterPro" id="IPR006143">
    <property type="entry name" value="RND_pump_MFP"/>
</dbReference>
<comment type="caution">
    <text evidence="8">The sequence shown here is derived from an EMBL/GenBank/DDBJ whole genome shotgun (WGS) entry which is preliminary data.</text>
</comment>
<feature type="coiled-coil region" evidence="3">
    <location>
        <begin position="102"/>
        <end position="174"/>
    </location>
</feature>
<dbReference type="GO" id="GO:0005886">
    <property type="term" value="C:plasma membrane"/>
    <property type="evidence" value="ECO:0007669"/>
    <property type="project" value="TreeGrafter"/>
</dbReference>
<comment type="subcellular location">
    <subcellularLocation>
        <location evidence="1">Cell inner membrane</location>
        <topology evidence="1">Lipid-anchor</topology>
    </subcellularLocation>
</comment>
<evidence type="ECO:0000256" key="2">
    <source>
        <dbReference type="ARBA" id="ARBA00009477"/>
    </source>
</evidence>
<dbReference type="Gene3D" id="2.40.50.100">
    <property type="match status" value="1"/>
</dbReference>
<dbReference type="InterPro" id="IPR058627">
    <property type="entry name" value="MdtA-like_C"/>
</dbReference>
<organism evidence="8 9">
    <name type="scientific">Pseudoalteromonas ruthenica</name>
    <dbReference type="NCBI Taxonomy" id="151081"/>
    <lineage>
        <taxon>Bacteria</taxon>
        <taxon>Pseudomonadati</taxon>
        <taxon>Pseudomonadota</taxon>
        <taxon>Gammaproteobacteria</taxon>
        <taxon>Alteromonadales</taxon>
        <taxon>Pseudoalteromonadaceae</taxon>
        <taxon>Pseudoalteromonas</taxon>
    </lineage>
</organism>
<evidence type="ECO:0000256" key="4">
    <source>
        <dbReference type="SAM" id="SignalP"/>
    </source>
</evidence>
<evidence type="ECO:0000256" key="1">
    <source>
        <dbReference type="ARBA" id="ARBA00004519"/>
    </source>
</evidence>
<evidence type="ECO:0000313" key="9">
    <source>
        <dbReference type="Proteomes" id="UP000305874"/>
    </source>
</evidence>
<dbReference type="STRING" id="151081.TW72_00230"/>
<evidence type="ECO:0000256" key="3">
    <source>
        <dbReference type="SAM" id="Coils"/>
    </source>
</evidence>
<dbReference type="SUPFAM" id="SSF111369">
    <property type="entry name" value="HlyD-like secretion proteins"/>
    <property type="match status" value="1"/>
</dbReference>
<dbReference type="AlphaFoldDB" id="A0A5S3Z2X2"/>
<evidence type="ECO:0000259" key="5">
    <source>
        <dbReference type="Pfam" id="PF25917"/>
    </source>
</evidence>
<dbReference type="Gene3D" id="2.40.420.20">
    <property type="match status" value="1"/>
</dbReference>
<gene>
    <name evidence="8" type="ORF">CWC05_12550</name>
</gene>
<dbReference type="PROSITE" id="PS51257">
    <property type="entry name" value="PROKAR_LIPOPROTEIN"/>
    <property type="match status" value="1"/>
</dbReference>
<keyword evidence="3" id="KW-0175">Coiled coil</keyword>
<dbReference type="Proteomes" id="UP000305874">
    <property type="component" value="Unassembled WGS sequence"/>
</dbReference>
<feature type="domain" description="CusB-like beta-barrel" evidence="6">
    <location>
        <begin position="241"/>
        <end position="292"/>
    </location>
</feature>
<dbReference type="RefSeq" id="WP_138548435.1">
    <property type="nucleotide sequence ID" value="NZ_PNCG01000013.1"/>
</dbReference>
<reference evidence="9" key="2">
    <citation type="submission" date="2019-06" db="EMBL/GenBank/DDBJ databases">
        <title>Co-occurence of chitin degradation, pigmentation and bioactivity in marine Pseudoalteromonas.</title>
        <authorList>
            <person name="Sonnenschein E.C."/>
            <person name="Bech P.K."/>
        </authorList>
    </citation>
    <scope>NUCLEOTIDE SEQUENCE [LARGE SCALE GENOMIC DNA]</scope>
    <source>
        <strain evidence="9">S2897</strain>
    </source>
</reference>
<feature type="domain" description="Multidrug resistance protein MdtA-like barrel-sandwich hybrid" evidence="5">
    <location>
        <begin position="62"/>
        <end position="197"/>
    </location>
</feature>
<dbReference type="Gene3D" id="1.10.287.470">
    <property type="entry name" value="Helix hairpin bin"/>
    <property type="match status" value="1"/>
</dbReference>
<dbReference type="Pfam" id="PF25917">
    <property type="entry name" value="BSH_RND"/>
    <property type="match status" value="1"/>
</dbReference>
<reference evidence="8 9" key="1">
    <citation type="submission" date="2017-12" db="EMBL/GenBank/DDBJ databases">
        <authorList>
            <person name="Paulsen S."/>
            <person name="Gram L.K."/>
        </authorList>
    </citation>
    <scope>NUCLEOTIDE SEQUENCE [LARGE SCALE GENOMIC DNA]</scope>
    <source>
        <strain evidence="8 9">S2897</strain>
    </source>
</reference>
<proteinExistence type="inferred from homology"/>
<name>A0A5S3Z2X2_9GAMM</name>
<evidence type="ECO:0000259" key="6">
    <source>
        <dbReference type="Pfam" id="PF25954"/>
    </source>
</evidence>
<sequence>MRLAQTTAVLLSAALILAGCSEQASQQATPQGPMMTIDVASVQMQPAQRWHSFTTRLEAPSKVALKSRVSGQITQTFFSEGEQVQKGQPLFQIDPRPFAAQVDRLKAQLISNSAALAQAEREAQRAQRLLAKNAMSTEQAGQRDAILKQRQAERSALKAELQAAELDLAFATIRSPINGVISRAEITAGNHITAGQDVLTRIVSNDRVYAYFNVDERTWYQDFAGINAQSQARVILQNLRKSAEGEAITGRIDFIDNEINARTGTLRIRAVFDAVAHQLKPGAFARVNLAAQGASPTAIVPERAIGTDLKNRFVLTVDGDNTLQYRRVQLGERYGEFRAIQSGLEPGELVVANGPARVGPGMTVSVNEIPLNFSDTRFVMAPAQGADNALSAAR</sequence>
<accession>A0A5S3Z2X2</accession>
<feature type="signal peptide" evidence="4">
    <location>
        <begin position="1"/>
        <end position="24"/>
    </location>
</feature>
<evidence type="ECO:0000313" key="8">
    <source>
        <dbReference type="EMBL" id="TMP86624.1"/>
    </source>
</evidence>
<feature type="domain" description="Multidrug resistance protein MdtA-like C-terminal permuted SH3" evidence="7">
    <location>
        <begin position="299"/>
        <end position="354"/>
    </location>
</feature>
<dbReference type="PANTHER" id="PTHR30158">
    <property type="entry name" value="ACRA/E-RELATED COMPONENT OF DRUG EFFLUX TRANSPORTER"/>
    <property type="match status" value="1"/>
</dbReference>
<dbReference type="GO" id="GO:0046677">
    <property type="term" value="P:response to antibiotic"/>
    <property type="evidence" value="ECO:0007669"/>
    <property type="project" value="TreeGrafter"/>
</dbReference>
<dbReference type="PANTHER" id="PTHR30158:SF26">
    <property type="entry name" value="RESISTANCE-NODULATION-CELL DIVISION (RND) MULTIDRUG EFFLUX MEMBRANE FUSION PROTEIN MEXE"/>
    <property type="match status" value="1"/>
</dbReference>
<feature type="chain" id="PRO_5024421920" evidence="4">
    <location>
        <begin position="25"/>
        <end position="394"/>
    </location>
</feature>
<dbReference type="Gene3D" id="2.40.30.170">
    <property type="match status" value="1"/>
</dbReference>
<dbReference type="EMBL" id="PNCG01000013">
    <property type="protein sequence ID" value="TMP86624.1"/>
    <property type="molecule type" value="Genomic_DNA"/>
</dbReference>
<dbReference type="NCBIfam" id="TIGR01730">
    <property type="entry name" value="RND_mfp"/>
    <property type="match status" value="1"/>
</dbReference>
<keyword evidence="4" id="KW-0732">Signal</keyword>
<dbReference type="InterPro" id="IPR058625">
    <property type="entry name" value="MdtA-like_BSH"/>
</dbReference>
<evidence type="ECO:0000259" key="7">
    <source>
        <dbReference type="Pfam" id="PF25967"/>
    </source>
</evidence>
<dbReference type="InterPro" id="IPR058792">
    <property type="entry name" value="Beta-barrel_RND_2"/>
</dbReference>